<dbReference type="CDD" id="cd04647">
    <property type="entry name" value="LbH_MAT_like"/>
    <property type="match status" value="1"/>
</dbReference>
<comment type="caution">
    <text evidence="4">The sequence shown here is derived from an EMBL/GenBank/DDBJ whole genome shotgun (WGS) entry which is preliminary data.</text>
</comment>
<evidence type="ECO:0000313" key="5">
    <source>
        <dbReference type="Proteomes" id="UP000070533"/>
    </source>
</evidence>
<accession>A0A133QLC6</accession>
<dbReference type="EMBL" id="LRQG01000016">
    <property type="protein sequence ID" value="KXA43688.1"/>
    <property type="molecule type" value="Genomic_DNA"/>
</dbReference>
<organism evidence="4 5">
    <name type="scientific">Prevotella corporis</name>
    <dbReference type="NCBI Taxonomy" id="28128"/>
    <lineage>
        <taxon>Bacteria</taxon>
        <taxon>Pseudomonadati</taxon>
        <taxon>Bacteroidota</taxon>
        <taxon>Bacteroidia</taxon>
        <taxon>Bacteroidales</taxon>
        <taxon>Prevotellaceae</taxon>
        <taxon>Prevotella</taxon>
    </lineage>
</organism>
<dbReference type="PANTHER" id="PTHR23416">
    <property type="entry name" value="SIALIC ACID SYNTHASE-RELATED"/>
    <property type="match status" value="1"/>
</dbReference>
<sequence length="421" mass="47860">MTNKVSVITVVFNDVAHIRETIESYLSQTWEDKEYIVIDGGSTDGTLDVIKEYADKINYWISEKDNGMYDAMNKGILHSTGDWINILNSGDTFASPTAIECALKSIDLNKIDIIYGDSIEIDKGSKRIITTPNTPKLLEFYPIYRHGSSFVRSNVHKKYLYDINRKKDLGFALDWLMIFSVYKAGYKFQKTKTIIQTYEREGISNKPFQSLIYNYKITSQGKFSYKKALFFIKSLILFSFKQSSLYKWIYAFAMEYVVNDILPHIPFWNIRKKYLQAVRMQIGKQSFIMKKCYINNANKIIIGDYSHINRNCLLDGRGGITIGNNVSISHNVQIITGSHDVNSKTFDASYLPILINDFAWIGIGATILQGIEIGEGAVVCANAVVTKDVAPYTIVGGVPAKQIGNRNKDLDYHCIWESPFT</sequence>
<gene>
    <name evidence="4" type="ORF">HMPREF3226_00436</name>
</gene>
<dbReference type="InterPro" id="IPR051159">
    <property type="entry name" value="Hexapeptide_acetyltransf"/>
</dbReference>
<name>A0A133QLC6_9BACT</name>
<dbReference type="Proteomes" id="UP000070533">
    <property type="component" value="Unassembled WGS sequence"/>
</dbReference>
<keyword evidence="5" id="KW-1185">Reference proteome</keyword>
<dbReference type="SUPFAM" id="SSF53448">
    <property type="entry name" value="Nucleotide-diphospho-sugar transferases"/>
    <property type="match status" value="1"/>
</dbReference>
<dbReference type="PATRIC" id="fig|28128.5.peg.438"/>
<comment type="similarity">
    <text evidence="1">Belongs to the transferase hexapeptide repeat family.</text>
</comment>
<dbReference type="SUPFAM" id="SSF51161">
    <property type="entry name" value="Trimeric LpxA-like enzymes"/>
    <property type="match status" value="1"/>
</dbReference>
<evidence type="ECO:0000259" key="3">
    <source>
        <dbReference type="Pfam" id="PF00535"/>
    </source>
</evidence>
<dbReference type="CDD" id="cd06433">
    <property type="entry name" value="GT_2_WfgS_like"/>
    <property type="match status" value="1"/>
</dbReference>
<feature type="domain" description="Glycosyltransferase 2-like" evidence="3">
    <location>
        <begin position="6"/>
        <end position="134"/>
    </location>
</feature>
<dbReference type="GO" id="GO:0008374">
    <property type="term" value="F:O-acyltransferase activity"/>
    <property type="evidence" value="ECO:0007669"/>
    <property type="project" value="TreeGrafter"/>
</dbReference>
<dbReference type="Gene3D" id="2.160.10.10">
    <property type="entry name" value="Hexapeptide repeat proteins"/>
    <property type="match status" value="1"/>
</dbReference>
<dbReference type="InterPro" id="IPR011004">
    <property type="entry name" value="Trimer_LpxA-like_sf"/>
</dbReference>
<dbReference type="eggNOG" id="COG0110">
    <property type="taxonomic scope" value="Bacteria"/>
</dbReference>
<dbReference type="STRING" id="28128.HMPREF3226_00436"/>
<evidence type="ECO:0000256" key="1">
    <source>
        <dbReference type="ARBA" id="ARBA00007274"/>
    </source>
</evidence>
<keyword evidence="2 4" id="KW-0808">Transferase</keyword>
<dbReference type="OrthoDB" id="9788101at2"/>
<dbReference type="Pfam" id="PF00535">
    <property type="entry name" value="Glycos_transf_2"/>
    <property type="match status" value="1"/>
</dbReference>
<dbReference type="InterPro" id="IPR001451">
    <property type="entry name" value="Hexapep"/>
</dbReference>
<dbReference type="Gene3D" id="3.90.550.10">
    <property type="entry name" value="Spore Coat Polysaccharide Biosynthesis Protein SpsA, Chain A"/>
    <property type="match status" value="1"/>
</dbReference>
<proteinExistence type="inferred from homology"/>
<reference evidence="5" key="1">
    <citation type="submission" date="2016-01" db="EMBL/GenBank/DDBJ databases">
        <authorList>
            <person name="Mitreva M."/>
            <person name="Pepin K.H."/>
            <person name="Mihindukulasuriya K.A."/>
            <person name="Fulton R."/>
            <person name="Fronick C."/>
            <person name="O'Laughlin M."/>
            <person name="Miner T."/>
            <person name="Herter B."/>
            <person name="Rosa B.A."/>
            <person name="Cordes M."/>
            <person name="Tomlinson C."/>
            <person name="Wollam A."/>
            <person name="Palsikar V.B."/>
            <person name="Mardis E.R."/>
            <person name="Wilson R.K."/>
        </authorList>
    </citation>
    <scope>NUCLEOTIDE SEQUENCE [LARGE SCALE GENOMIC DNA]</scope>
    <source>
        <strain evidence="5">MJR7716</strain>
    </source>
</reference>
<dbReference type="InterPro" id="IPR029044">
    <property type="entry name" value="Nucleotide-diphossugar_trans"/>
</dbReference>
<protein>
    <submittedName>
        <fullName evidence="4">Glycosyltransferase, group 2 family protein</fullName>
    </submittedName>
</protein>
<dbReference type="PANTHER" id="PTHR23416:SF23">
    <property type="entry name" value="ACETYLTRANSFERASE C18B11.09C-RELATED"/>
    <property type="match status" value="1"/>
</dbReference>
<dbReference type="Pfam" id="PF00132">
    <property type="entry name" value="Hexapep"/>
    <property type="match status" value="1"/>
</dbReference>
<dbReference type="GO" id="GO:0005829">
    <property type="term" value="C:cytosol"/>
    <property type="evidence" value="ECO:0007669"/>
    <property type="project" value="TreeGrafter"/>
</dbReference>
<evidence type="ECO:0000313" key="4">
    <source>
        <dbReference type="EMBL" id="KXA43688.1"/>
    </source>
</evidence>
<dbReference type="AlphaFoldDB" id="A0A133QLC6"/>
<dbReference type="InterPro" id="IPR001173">
    <property type="entry name" value="Glyco_trans_2-like"/>
</dbReference>
<evidence type="ECO:0000256" key="2">
    <source>
        <dbReference type="ARBA" id="ARBA00022679"/>
    </source>
</evidence>